<sequence>MAAGVAGKETSLEFGGSRLSPSRSASVPVLSIRVARVSVDEDTYSSKAARPDSQGQREPRFSYKEIDKTTLREPSQLEGPHHWEWPLLLPHLYVFPVQIIKRKQMVAAASLLCPWRLALGAVSLTTFYFSGSQNVVPGPAAASPRSCLETQTLRPQLRPTESDTLGVAASKLSSRKPYSGNNFSPLGAPRPDAPRRRRAGGGTGRGERRGRREDARRARRTPQVPCRAATPAPLPPAAPGSPRRVRASLAGPPSDARWAPAKVCRLPLKGSGAPASPRPAPARPGSPQFLGERARDWGAWPGGETGAPERGSCPVRRVSCPDVRAVSRCLDFRKAALKEQS</sequence>
<keyword evidence="3" id="KW-1185">Reference proteome</keyword>
<feature type="region of interest" description="Disordered" evidence="1">
    <location>
        <begin position="270"/>
        <end position="313"/>
    </location>
</feature>
<dbReference type="AlphaFoldDB" id="A0AB34HLV2"/>
<feature type="region of interest" description="Disordered" evidence="1">
    <location>
        <begin position="1"/>
        <end position="27"/>
    </location>
</feature>
<reference evidence="2 3" key="1">
    <citation type="submission" date="2022-11" db="EMBL/GenBank/DDBJ databases">
        <title>Whole genome sequence of Eschrichtius robustus ER-17-0199.</title>
        <authorList>
            <person name="Bruniche-Olsen A."/>
            <person name="Black A.N."/>
            <person name="Fields C.J."/>
            <person name="Walden K."/>
            <person name="Dewoody J.A."/>
        </authorList>
    </citation>
    <scope>NUCLEOTIDE SEQUENCE [LARGE SCALE GENOMIC DNA]</scope>
    <source>
        <strain evidence="2">ER-17-0199</strain>
        <tissue evidence="2">Blubber</tissue>
    </source>
</reference>
<feature type="region of interest" description="Disordered" evidence="1">
    <location>
        <begin position="152"/>
        <end position="256"/>
    </location>
</feature>
<gene>
    <name evidence="2" type="ORF">J1605_019984</name>
</gene>
<protein>
    <submittedName>
        <fullName evidence="2">Uncharacterized protein</fullName>
    </submittedName>
</protein>
<comment type="caution">
    <text evidence="2">The sequence shown here is derived from an EMBL/GenBank/DDBJ whole genome shotgun (WGS) entry which is preliminary data.</text>
</comment>
<evidence type="ECO:0000313" key="3">
    <source>
        <dbReference type="Proteomes" id="UP001159641"/>
    </source>
</evidence>
<feature type="region of interest" description="Disordered" evidence="1">
    <location>
        <begin position="41"/>
        <end position="61"/>
    </location>
</feature>
<feature type="compositionally biased region" description="Basic and acidic residues" evidence="1">
    <location>
        <begin position="205"/>
        <end position="216"/>
    </location>
</feature>
<organism evidence="2 3">
    <name type="scientific">Eschrichtius robustus</name>
    <name type="common">California gray whale</name>
    <name type="synonym">Eschrichtius gibbosus</name>
    <dbReference type="NCBI Taxonomy" id="9764"/>
    <lineage>
        <taxon>Eukaryota</taxon>
        <taxon>Metazoa</taxon>
        <taxon>Chordata</taxon>
        <taxon>Craniata</taxon>
        <taxon>Vertebrata</taxon>
        <taxon>Euteleostomi</taxon>
        <taxon>Mammalia</taxon>
        <taxon>Eutheria</taxon>
        <taxon>Laurasiatheria</taxon>
        <taxon>Artiodactyla</taxon>
        <taxon>Whippomorpha</taxon>
        <taxon>Cetacea</taxon>
        <taxon>Mysticeti</taxon>
        <taxon>Eschrichtiidae</taxon>
        <taxon>Eschrichtius</taxon>
    </lineage>
</organism>
<name>A0AB34HLV2_ESCRO</name>
<evidence type="ECO:0000313" key="2">
    <source>
        <dbReference type="EMBL" id="KAJ8792133.1"/>
    </source>
</evidence>
<dbReference type="Proteomes" id="UP001159641">
    <property type="component" value="Unassembled WGS sequence"/>
</dbReference>
<accession>A0AB34HLV2</accession>
<dbReference type="EMBL" id="JAIQCJ010001134">
    <property type="protein sequence ID" value="KAJ8792133.1"/>
    <property type="molecule type" value="Genomic_DNA"/>
</dbReference>
<evidence type="ECO:0000256" key="1">
    <source>
        <dbReference type="SAM" id="MobiDB-lite"/>
    </source>
</evidence>
<proteinExistence type="predicted"/>